<reference evidence="1 2" key="1">
    <citation type="submission" date="2022-09" db="EMBL/GenBank/DDBJ databases">
        <authorList>
            <person name="Han X.L."/>
            <person name="Wang Q."/>
            <person name="Lu T."/>
        </authorList>
    </citation>
    <scope>NUCLEOTIDE SEQUENCE [LARGE SCALE GENOMIC DNA]</scope>
    <source>
        <strain evidence="1 2">WQ 127069</strain>
    </source>
</reference>
<gene>
    <name evidence="1" type="ORF">OB236_13915</name>
</gene>
<proteinExistence type="predicted"/>
<sequence length="96" mass="10710">MRADTKRSSTACLVASLSISHGNTGIDPTISEQESADDSVDFTIGINVNNKFILLNPIDSHLEFTEQVKVIIKKYQEWLPERAGIETNAYQKSLKQ</sequence>
<dbReference type="Proteomes" id="UP001652445">
    <property type="component" value="Unassembled WGS sequence"/>
</dbReference>
<dbReference type="EMBL" id="JAOQIO010000038">
    <property type="protein sequence ID" value="MCU6793214.1"/>
    <property type="molecule type" value="Genomic_DNA"/>
</dbReference>
<organism evidence="1 2">
    <name type="scientific">Paenibacillus baimaensis</name>
    <dbReference type="NCBI Taxonomy" id="2982185"/>
    <lineage>
        <taxon>Bacteria</taxon>
        <taxon>Bacillati</taxon>
        <taxon>Bacillota</taxon>
        <taxon>Bacilli</taxon>
        <taxon>Bacillales</taxon>
        <taxon>Paenibacillaceae</taxon>
        <taxon>Paenibacillus</taxon>
    </lineage>
</organism>
<evidence type="ECO:0000313" key="2">
    <source>
        <dbReference type="Proteomes" id="UP001652445"/>
    </source>
</evidence>
<evidence type="ECO:0000313" key="1">
    <source>
        <dbReference type="EMBL" id="MCU6793214.1"/>
    </source>
</evidence>
<name>A0ABT2UEZ8_9BACL</name>
<comment type="caution">
    <text evidence="1">The sequence shown here is derived from an EMBL/GenBank/DDBJ whole genome shotgun (WGS) entry which is preliminary data.</text>
</comment>
<accession>A0ABT2UEZ8</accession>
<keyword evidence="2" id="KW-1185">Reference proteome</keyword>
<protein>
    <submittedName>
        <fullName evidence="1">Uncharacterized protein</fullName>
    </submittedName>
</protein>
<dbReference type="RefSeq" id="WP_262684515.1">
    <property type="nucleotide sequence ID" value="NZ_JAOQIO010000038.1"/>
</dbReference>